<dbReference type="CDD" id="cd02511">
    <property type="entry name" value="Beta4Glucosyltransferase"/>
    <property type="match status" value="1"/>
</dbReference>
<keyword evidence="5" id="KW-1185">Reference proteome</keyword>
<dbReference type="Pfam" id="PF00535">
    <property type="entry name" value="Glycos_transf_2"/>
    <property type="match status" value="1"/>
</dbReference>
<dbReference type="STRING" id="225324.SAMN02745126_03769"/>
<dbReference type="Gene3D" id="3.90.550.10">
    <property type="entry name" value="Spore Coat Polysaccharide Biosynthesis Protein SpsA, Chain A"/>
    <property type="match status" value="1"/>
</dbReference>
<evidence type="ECO:0000256" key="2">
    <source>
        <dbReference type="SAM" id="Phobius"/>
    </source>
</evidence>
<organism evidence="4 5">
    <name type="scientific">Enhydrobacter aerosaccus</name>
    <dbReference type="NCBI Taxonomy" id="225324"/>
    <lineage>
        <taxon>Bacteria</taxon>
        <taxon>Pseudomonadati</taxon>
        <taxon>Pseudomonadota</taxon>
        <taxon>Alphaproteobacteria</taxon>
        <taxon>Hyphomicrobiales</taxon>
        <taxon>Enhydrobacter</taxon>
    </lineage>
</organism>
<keyword evidence="4" id="KW-0808">Transferase</keyword>
<name>A0A1T4RGN0_9HYPH</name>
<keyword evidence="2" id="KW-0812">Transmembrane</keyword>
<dbReference type="RefSeq" id="WP_085935463.1">
    <property type="nucleotide sequence ID" value="NZ_FUWJ01000005.1"/>
</dbReference>
<keyword evidence="2" id="KW-0472">Membrane</keyword>
<feature type="domain" description="Glycosyltransferase 2-like" evidence="3">
    <location>
        <begin position="11"/>
        <end position="111"/>
    </location>
</feature>
<dbReference type="InterPro" id="IPR029044">
    <property type="entry name" value="Nucleotide-diphossugar_trans"/>
</dbReference>
<dbReference type="EMBL" id="FUWJ01000005">
    <property type="protein sequence ID" value="SKA15103.1"/>
    <property type="molecule type" value="Genomic_DNA"/>
</dbReference>
<comment type="similarity">
    <text evidence="1">Belongs to the glycosyltransferase 2 family. WaaE/KdtX subfamily.</text>
</comment>
<dbReference type="SUPFAM" id="SSF53448">
    <property type="entry name" value="Nucleotide-diphospho-sugar transferases"/>
    <property type="match status" value="1"/>
</dbReference>
<accession>A0A1T4RGN0</accession>
<dbReference type="Proteomes" id="UP000190092">
    <property type="component" value="Unassembled WGS sequence"/>
</dbReference>
<dbReference type="AlphaFoldDB" id="A0A1T4RGN0"/>
<dbReference type="PANTHER" id="PTHR43630:SF2">
    <property type="entry name" value="GLYCOSYLTRANSFERASE"/>
    <property type="match status" value="1"/>
</dbReference>
<gene>
    <name evidence="4" type="ORF">SAMN02745126_03769</name>
</gene>
<dbReference type="OrthoDB" id="9815923at2"/>
<reference evidence="5" key="1">
    <citation type="submission" date="2017-02" db="EMBL/GenBank/DDBJ databases">
        <authorList>
            <person name="Varghese N."/>
            <person name="Submissions S."/>
        </authorList>
    </citation>
    <scope>NUCLEOTIDE SEQUENCE [LARGE SCALE GENOMIC DNA]</scope>
    <source>
        <strain evidence="5">ATCC 27094</strain>
    </source>
</reference>
<evidence type="ECO:0000313" key="4">
    <source>
        <dbReference type="EMBL" id="SKA15103.1"/>
    </source>
</evidence>
<protein>
    <submittedName>
        <fullName evidence="4">Glycosyltransferase involved in cell wall bisynthesis</fullName>
    </submittedName>
</protein>
<dbReference type="PANTHER" id="PTHR43630">
    <property type="entry name" value="POLY-BETA-1,6-N-ACETYL-D-GLUCOSAMINE SYNTHASE"/>
    <property type="match status" value="1"/>
</dbReference>
<evidence type="ECO:0000259" key="3">
    <source>
        <dbReference type="Pfam" id="PF00535"/>
    </source>
</evidence>
<evidence type="ECO:0000313" key="5">
    <source>
        <dbReference type="Proteomes" id="UP000190092"/>
    </source>
</evidence>
<evidence type="ECO:0000256" key="1">
    <source>
        <dbReference type="ARBA" id="ARBA00038494"/>
    </source>
</evidence>
<keyword evidence="2" id="KW-1133">Transmembrane helix</keyword>
<dbReference type="InterPro" id="IPR001173">
    <property type="entry name" value="Glyco_trans_2-like"/>
</dbReference>
<proteinExistence type="inferred from homology"/>
<dbReference type="GO" id="GO:0016740">
    <property type="term" value="F:transferase activity"/>
    <property type="evidence" value="ECO:0007669"/>
    <property type="project" value="UniProtKB-KW"/>
</dbReference>
<feature type="transmembrane region" description="Helical" evidence="2">
    <location>
        <begin position="206"/>
        <end position="225"/>
    </location>
</feature>
<sequence length="265" mass="30300">MEFIDNVTPLLITYNEIENIERTLAPLGWAHRIVVVDSGSTDGTLDILKKDSRIEVYYRPFDSFAEQCNFGLSKITSEWVLSLDADYELSEPLVAELQTLWPSDAHGGFRARFTYRIYGRSLRGSLYPPRVVLYRVSRGHYENEGHGHRVRISGEVSDLRAPIYHDDRKPLTRWLGSQLKYAQREAVHLIESPSDRLTMVEKIRRMGWPAPILVFFYVLIAKGAILDGIAGWFYAFQRLFAEVLLALELLDRRLSRAPAKKAGAG</sequence>